<dbReference type="AlphaFoldDB" id="A0A2W5USZ0"/>
<comment type="caution">
    <text evidence="2">The sequence shown here is derived from an EMBL/GenBank/DDBJ whole genome shotgun (WGS) entry which is preliminary data.</text>
</comment>
<evidence type="ECO:0000313" key="3">
    <source>
        <dbReference type="Proteomes" id="UP000249061"/>
    </source>
</evidence>
<dbReference type="EMBL" id="QFQP01000012">
    <property type="protein sequence ID" value="PZR12338.1"/>
    <property type="molecule type" value="Genomic_DNA"/>
</dbReference>
<gene>
    <name evidence="2" type="ORF">DI536_15660</name>
</gene>
<dbReference type="Proteomes" id="UP000249061">
    <property type="component" value="Unassembled WGS sequence"/>
</dbReference>
<dbReference type="Pfam" id="PF14243">
    <property type="entry name" value="R2K_3"/>
    <property type="match status" value="1"/>
</dbReference>
<organism evidence="2 3">
    <name type="scientific">Archangium gephyra</name>
    <dbReference type="NCBI Taxonomy" id="48"/>
    <lineage>
        <taxon>Bacteria</taxon>
        <taxon>Pseudomonadati</taxon>
        <taxon>Myxococcota</taxon>
        <taxon>Myxococcia</taxon>
        <taxon>Myxococcales</taxon>
        <taxon>Cystobacterineae</taxon>
        <taxon>Archangiaceae</taxon>
        <taxon>Archangium</taxon>
    </lineage>
</organism>
<accession>A0A2W5USZ0</accession>
<proteinExistence type="predicted"/>
<dbReference type="SUPFAM" id="SSF56059">
    <property type="entry name" value="Glutathione synthetase ATP-binding domain-like"/>
    <property type="match status" value="1"/>
</dbReference>
<name>A0A2W5USZ0_9BACT</name>
<dbReference type="InterPro" id="IPR025643">
    <property type="entry name" value="R2K_3"/>
</dbReference>
<reference evidence="2 3" key="1">
    <citation type="submission" date="2017-08" db="EMBL/GenBank/DDBJ databases">
        <title>Infants hospitalized years apart are colonized by the same room-sourced microbial strains.</title>
        <authorList>
            <person name="Brooks B."/>
            <person name="Olm M.R."/>
            <person name="Firek B.A."/>
            <person name="Baker R."/>
            <person name="Thomas B.C."/>
            <person name="Morowitz M.J."/>
            <person name="Banfield J.F."/>
        </authorList>
    </citation>
    <scope>NUCLEOTIDE SEQUENCE [LARGE SCALE GENOMIC DNA]</scope>
    <source>
        <strain evidence="2">S2_003_000_R2_14</strain>
    </source>
</reference>
<evidence type="ECO:0000259" key="1">
    <source>
        <dbReference type="Pfam" id="PF14243"/>
    </source>
</evidence>
<dbReference type="Gene3D" id="3.30.470.20">
    <property type="entry name" value="ATP-grasp fold, B domain"/>
    <property type="match status" value="1"/>
</dbReference>
<evidence type="ECO:0000313" key="2">
    <source>
        <dbReference type="EMBL" id="PZR12338.1"/>
    </source>
</evidence>
<sequence>MPVELPAGRECRAVVFRGEVLGLAPYWDGVDSLTALERDEADHVRALVKTAATRFESPLVGVDIGPAEDGRWWIIETNDAQFMGLSQLEPLELWHRLWCALHTRPY</sequence>
<feature type="domain" description="ATP-grasp" evidence="1">
    <location>
        <begin position="6"/>
        <end position="96"/>
    </location>
</feature>
<protein>
    <recommendedName>
        <fullName evidence="1">ATP-grasp domain-containing protein</fullName>
    </recommendedName>
</protein>